<sequence>MADDIDRLRTALRGTPLADLPIRAIPDGRLVMSRVSPQDYLTAWRAARAVLPVTGRRPVIVESDSSLLEDEPWGTPDEDDGPGPAWIAGLDEAARTIDPWQARDTSWLDEVCDDEDLRFHVPDLPGVELRAEIRQDLAAPTIRSVNRYVYDRVRADPLLMDATESLADQVFSPHRWWRPRSVELMLVPRPEAHMVAAWTEFHSVLGMNDVLAAALWRWHRACEAEMVACWETMLLLTAGRRPAPGDEAWELAVQLKGFATNLEPNPWEIALAVTRGDEWFLHDRP</sequence>
<gene>
    <name evidence="2" type="ORF">CLV67_111143</name>
</gene>
<keyword evidence="3" id="KW-1185">Reference proteome</keyword>
<accession>A0A2T0K7M1</accession>
<evidence type="ECO:0000313" key="2">
    <source>
        <dbReference type="EMBL" id="PRX18995.1"/>
    </source>
</evidence>
<dbReference type="RefSeq" id="WP_106322958.1">
    <property type="nucleotide sequence ID" value="NZ_BOMO01000092.1"/>
</dbReference>
<evidence type="ECO:0008006" key="4">
    <source>
        <dbReference type="Google" id="ProtNLM"/>
    </source>
</evidence>
<dbReference type="AlphaFoldDB" id="A0A2T0K7M1"/>
<protein>
    <recommendedName>
        <fullName evidence="4">DUF4253 domain-containing protein</fullName>
    </recommendedName>
</protein>
<dbReference type="Proteomes" id="UP000239415">
    <property type="component" value="Unassembled WGS sequence"/>
</dbReference>
<proteinExistence type="predicted"/>
<feature type="region of interest" description="Disordered" evidence="1">
    <location>
        <begin position="64"/>
        <end position="83"/>
    </location>
</feature>
<feature type="compositionally biased region" description="Acidic residues" evidence="1">
    <location>
        <begin position="67"/>
        <end position="81"/>
    </location>
</feature>
<dbReference type="OrthoDB" id="3290673at2"/>
<evidence type="ECO:0000313" key="3">
    <source>
        <dbReference type="Proteomes" id="UP000239415"/>
    </source>
</evidence>
<organism evidence="2 3">
    <name type="scientific">Actinoplanes italicus</name>
    <dbReference type="NCBI Taxonomy" id="113567"/>
    <lineage>
        <taxon>Bacteria</taxon>
        <taxon>Bacillati</taxon>
        <taxon>Actinomycetota</taxon>
        <taxon>Actinomycetes</taxon>
        <taxon>Micromonosporales</taxon>
        <taxon>Micromonosporaceae</taxon>
        <taxon>Actinoplanes</taxon>
    </lineage>
</organism>
<evidence type="ECO:0000256" key="1">
    <source>
        <dbReference type="SAM" id="MobiDB-lite"/>
    </source>
</evidence>
<reference evidence="2 3" key="1">
    <citation type="submission" date="2018-03" db="EMBL/GenBank/DDBJ databases">
        <title>Genomic Encyclopedia of Archaeal and Bacterial Type Strains, Phase II (KMG-II): from individual species to whole genera.</title>
        <authorList>
            <person name="Goeker M."/>
        </authorList>
    </citation>
    <scope>NUCLEOTIDE SEQUENCE [LARGE SCALE GENOMIC DNA]</scope>
    <source>
        <strain evidence="2 3">DSM 43146</strain>
    </source>
</reference>
<dbReference type="EMBL" id="PVMZ01000011">
    <property type="protein sequence ID" value="PRX18995.1"/>
    <property type="molecule type" value="Genomic_DNA"/>
</dbReference>
<comment type="caution">
    <text evidence="2">The sequence shown here is derived from an EMBL/GenBank/DDBJ whole genome shotgun (WGS) entry which is preliminary data.</text>
</comment>
<name>A0A2T0K7M1_9ACTN</name>